<dbReference type="Proteomes" id="UP000694845">
    <property type="component" value="Unplaced"/>
</dbReference>
<keyword evidence="1" id="KW-0175">Coiled coil</keyword>
<dbReference type="RefSeq" id="XP_022088239.1">
    <property type="nucleotide sequence ID" value="XM_022232547.1"/>
</dbReference>
<dbReference type="GO" id="GO:0035556">
    <property type="term" value="P:intracellular signal transduction"/>
    <property type="evidence" value="ECO:0007669"/>
    <property type="project" value="InterPro"/>
</dbReference>
<dbReference type="OrthoDB" id="9999986at2759"/>
<reference evidence="5" key="1">
    <citation type="submission" date="2025-08" db="UniProtKB">
        <authorList>
            <consortium name="RefSeq"/>
        </authorList>
    </citation>
    <scope>IDENTIFICATION</scope>
</reference>
<feature type="compositionally biased region" description="Low complexity" evidence="2">
    <location>
        <begin position="166"/>
        <end position="178"/>
    </location>
</feature>
<proteinExistence type="predicted"/>
<evidence type="ECO:0000313" key="4">
    <source>
        <dbReference type="Proteomes" id="UP000694845"/>
    </source>
</evidence>
<feature type="coiled-coil region" evidence="1">
    <location>
        <begin position="441"/>
        <end position="482"/>
    </location>
</feature>
<dbReference type="CDD" id="cd17157">
    <property type="entry name" value="DCX2_DCDC5"/>
    <property type="match status" value="1"/>
</dbReference>
<feature type="region of interest" description="Disordered" evidence="2">
    <location>
        <begin position="89"/>
        <end position="183"/>
    </location>
</feature>
<dbReference type="Pfam" id="PF25510">
    <property type="entry name" value="Ubiquitin_DCDC1"/>
    <property type="match status" value="1"/>
</dbReference>
<evidence type="ECO:0000313" key="5">
    <source>
        <dbReference type="RefSeq" id="XP_022088239.1"/>
    </source>
</evidence>
<dbReference type="PANTHER" id="PTHR46302:SF3">
    <property type="entry name" value="DOUBLECORTIN DOMAIN-CONTAINING PROTEIN 1"/>
    <property type="match status" value="1"/>
</dbReference>
<dbReference type="GO" id="GO:0030496">
    <property type="term" value="C:midbody"/>
    <property type="evidence" value="ECO:0007669"/>
    <property type="project" value="TreeGrafter"/>
</dbReference>
<accession>A0A8B7Y4X0</accession>
<feature type="region of interest" description="Disordered" evidence="2">
    <location>
        <begin position="1"/>
        <end position="35"/>
    </location>
</feature>
<name>A0A8B7Y4X0_ACAPL</name>
<protein>
    <submittedName>
        <fullName evidence="5">Uncharacterized protein LOC110977975</fullName>
    </submittedName>
</protein>
<dbReference type="GO" id="GO:1902412">
    <property type="term" value="P:regulation of mitotic cytokinesis"/>
    <property type="evidence" value="ECO:0007669"/>
    <property type="project" value="InterPro"/>
</dbReference>
<dbReference type="SUPFAM" id="SSF89837">
    <property type="entry name" value="Doublecortin (DC)"/>
    <property type="match status" value="2"/>
</dbReference>
<gene>
    <name evidence="5" type="primary">LOC110977975</name>
</gene>
<feature type="domain" description="Doublecortin" evidence="3">
    <location>
        <begin position="182"/>
        <end position="260"/>
    </location>
</feature>
<dbReference type="PANTHER" id="PTHR46302">
    <property type="entry name" value="DOUBLECORTIN DOMAIN-CONTAINING PROTEIN 1"/>
    <property type="match status" value="1"/>
</dbReference>
<dbReference type="AlphaFoldDB" id="A0A8B7Y4X0"/>
<dbReference type="KEGG" id="aplc:110977975"/>
<evidence type="ECO:0000259" key="3">
    <source>
        <dbReference type="PROSITE" id="PS50309"/>
    </source>
</evidence>
<dbReference type="GeneID" id="110977975"/>
<dbReference type="PROSITE" id="PS50309">
    <property type="entry name" value="DC"/>
    <property type="match status" value="2"/>
</dbReference>
<dbReference type="Pfam" id="PF24478">
    <property type="entry name" value="DCX2_DCDC1"/>
    <property type="match status" value="2"/>
</dbReference>
<organism evidence="4 5">
    <name type="scientific">Acanthaster planci</name>
    <name type="common">Crown-of-thorns starfish</name>
    <dbReference type="NCBI Taxonomy" id="133434"/>
    <lineage>
        <taxon>Eukaryota</taxon>
        <taxon>Metazoa</taxon>
        <taxon>Echinodermata</taxon>
        <taxon>Eleutherozoa</taxon>
        <taxon>Asterozoa</taxon>
        <taxon>Asteroidea</taxon>
        <taxon>Valvatacea</taxon>
        <taxon>Valvatida</taxon>
        <taxon>Acanthasteridae</taxon>
        <taxon>Acanthaster</taxon>
    </lineage>
</organism>
<dbReference type="InterPro" id="IPR057424">
    <property type="entry name" value="Ubiquitin_DCDC1"/>
</dbReference>
<evidence type="ECO:0000256" key="1">
    <source>
        <dbReference type="SAM" id="Coils"/>
    </source>
</evidence>
<sequence length="614" mass="68764">MAPTGTQGDGRISDSISAHGTHHPERTKYSRSSSDAISYEDLLVAQYLEGLKKAEAAGSRKRLSRPTKPLSPYMQKLAHGDQAVATTSALQSVRPTRTHRPFSATAAGRSSARERKRIDIKFMVDSGGMGEEEEAEPKQQGRMGDGQRSKLRPTSAPVYKTKRPWSSKSGSSTATASQRSRRVRALYRQQPQVIRATVYKNGVQTDAVRVTAHSMKTFLEACTIKLGLQFAARRIFLSDGTEVKYPEEIPKDSEVFISCGEPYKDPTTNVKGDAHKKLYANWTMNGVVLPVETKKRTKSALSKRMRKMLESKMRRVMIFRNGDGTEMFETTASAENFGRFLDDCTLRLALTAPARIVYSWTGSEVTDLNDVPLLDRCLQSSTTPLYGPVWISKGERFSPKGVKAFLETIIKHCKQKLQAANTYKKQLQHGLAGETQQVTVIEVLSKSEQELQKELQETEEGIAEFSEAKRKLQDILEEISESAMEEEGAGCTYTMQHIKEFDSSHRLVGQQGIRLKVYENGQGEGEETVFFNLKEASKGIGNDHSLLLQRLLDELTRWARVEKNTTALSTVVTKIFDREGKEITDVHALKNDQEVWISFGEPFRDPNGSTFYLP</sequence>
<dbReference type="InterPro" id="IPR036572">
    <property type="entry name" value="Doublecortin_dom_sf"/>
</dbReference>
<feature type="domain" description="Doublecortin" evidence="3">
    <location>
        <begin position="314"/>
        <end position="375"/>
    </location>
</feature>
<keyword evidence="4" id="KW-1185">Reference proteome</keyword>
<dbReference type="Gene3D" id="3.10.20.230">
    <property type="entry name" value="Doublecortin domain"/>
    <property type="match status" value="1"/>
</dbReference>
<dbReference type="GO" id="GO:0008017">
    <property type="term" value="F:microtubule binding"/>
    <property type="evidence" value="ECO:0007669"/>
    <property type="project" value="InterPro"/>
</dbReference>
<dbReference type="InterPro" id="IPR003533">
    <property type="entry name" value="Doublecortin_dom"/>
</dbReference>
<feature type="compositionally biased region" description="Basic and acidic residues" evidence="2">
    <location>
        <begin position="111"/>
        <end position="122"/>
    </location>
</feature>
<evidence type="ECO:0000256" key="2">
    <source>
        <dbReference type="SAM" id="MobiDB-lite"/>
    </source>
</evidence>
<dbReference type="InterPro" id="IPR056415">
    <property type="entry name" value="DCX2_DCDC1"/>
</dbReference>
<dbReference type="InterPro" id="IPR043188">
    <property type="entry name" value="DCDC1"/>
</dbReference>